<reference evidence="3" key="1">
    <citation type="journal article" date="2017" name="Nature">
        <title>The sunflower genome provides insights into oil metabolism, flowering and Asterid evolution.</title>
        <authorList>
            <person name="Badouin H."/>
            <person name="Gouzy J."/>
            <person name="Grassa C.J."/>
            <person name="Murat F."/>
            <person name="Staton S.E."/>
            <person name="Cottret L."/>
            <person name="Lelandais-Briere C."/>
            <person name="Owens G.L."/>
            <person name="Carrere S."/>
            <person name="Mayjonade B."/>
            <person name="Legrand L."/>
            <person name="Gill N."/>
            <person name="Kane N.C."/>
            <person name="Bowers J.E."/>
            <person name="Hubner S."/>
            <person name="Bellec A."/>
            <person name="Berard A."/>
            <person name="Berges H."/>
            <person name="Blanchet N."/>
            <person name="Boniface M.C."/>
            <person name="Brunel D."/>
            <person name="Catrice O."/>
            <person name="Chaidir N."/>
            <person name="Claudel C."/>
            <person name="Donnadieu C."/>
            <person name="Faraut T."/>
            <person name="Fievet G."/>
            <person name="Helmstetter N."/>
            <person name="King M."/>
            <person name="Knapp S.J."/>
            <person name="Lai Z."/>
            <person name="Le Paslier M.C."/>
            <person name="Lippi Y."/>
            <person name="Lorenzon L."/>
            <person name="Mandel J.R."/>
            <person name="Marage G."/>
            <person name="Marchand G."/>
            <person name="Marquand E."/>
            <person name="Bret-Mestries E."/>
            <person name="Morien E."/>
            <person name="Nambeesan S."/>
            <person name="Nguyen T."/>
            <person name="Pegot-Espagnet P."/>
            <person name="Pouilly N."/>
            <person name="Raftis F."/>
            <person name="Sallet E."/>
            <person name="Schiex T."/>
            <person name="Thomas J."/>
            <person name="Vandecasteele C."/>
            <person name="Vares D."/>
            <person name="Vear F."/>
            <person name="Vautrin S."/>
            <person name="Crespi M."/>
            <person name="Mangin B."/>
            <person name="Burke J.M."/>
            <person name="Salse J."/>
            <person name="Munos S."/>
            <person name="Vincourt P."/>
            <person name="Rieseberg L.H."/>
            <person name="Langlade N.B."/>
        </authorList>
    </citation>
    <scope>NUCLEOTIDE SEQUENCE [LARGE SCALE GENOMIC DNA]</scope>
    <source>
        <strain evidence="3">cv. SF193</strain>
    </source>
</reference>
<organism evidence="2 3">
    <name type="scientific">Helianthus annuus</name>
    <name type="common">Common sunflower</name>
    <dbReference type="NCBI Taxonomy" id="4232"/>
    <lineage>
        <taxon>Eukaryota</taxon>
        <taxon>Viridiplantae</taxon>
        <taxon>Streptophyta</taxon>
        <taxon>Embryophyta</taxon>
        <taxon>Tracheophyta</taxon>
        <taxon>Spermatophyta</taxon>
        <taxon>Magnoliopsida</taxon>
        <taxon>eudicotyledons</taxon>
        <taxon>Gunneridae</taxon>
        <taxon>Pentapetalae</taxon>
        <taxon>asterids</taxon>
        <taxon>campanulids</taxon>
        <taxon>Asterales</taxon>
        <taxon>Asteraceae</taxon>
        <taxon>Asteroideae</taxon>
        <taxon>Heliantheae alliance</taxon>
        <taxon>Heliantheae</taxon>
        <taxon>Helianthus</taxon>
    </lineage>
</organism>
<dbReference type="AlphaFoldDB" id="A0A251SZV0"/>
<proteinExistence type="predicted"/>
<accession>A0A251SZV0</accession>
<feature type="compositionally biased region" description="Polar residues" evidence="1">
    <location>
        <begin position="1"/>
        <end position="14"/>
    </location>
</feature>
<feature type="region of interest" description="Disordered" evidence="1">
    <location>
        <begin position="1"/>
        <end position="66"/>
    </location>
</feature>
<dbReference type="EMBL" id="CM007901">
    <property type="protein sequence ID" value="OTG04368.1"/>
    <property type="molecule type" value="Genomic_DNA"/>
</dbReference>
<evidence type="ECO:0000313" key="2">
    <source>
        <dbReference type="EMBL" id="OTG04368.1"/>
    </source>
</evidence>
<dbReference type="Proteomes" id="UP000215914">
    <property type="component" value="Chromosome 12"/>
</dbReference>
<evidence type="ECO:0000313" key="3">
    <source>
        <dbReference type="Proteomes" id="UP000215914"/>
    </source>
</evidence>
<name>A0A251SZV0_HELAN</name>
<gene>
    <name evidence="2" type="ORF">HannXRQ_Chr12g0361481</name>
</gene>
<keyword evidence="3" id="KW-1185">Reference proteome</keyword>
<dbReference type="InParanoid" id="A0A251SZV0"/>
<protein>
    <submittedName>
        <fullName evidence="2">Uncharacterized protein</fullName>
    </submittedName>
</protein>
<evidence type="ECO:0000256" key="1">
    <source>
        <dbReference type="SAM" id="MobiDB-lite"/>
    </source>
</evidence>
<sequence length="66" mass="7347">MQSTYDLTSSSTERWNTKGWLNKSKNGSKNRRSADSSGKSSRHTGGSIGYAERRARMVILPARNVD</sequence>